<protein>
    <submittedName>
        <fullName evidence="1">Uncharacterized protein</fullName>
    </submittedName>
</protein>
<accession>A0ACD0P784</accession>
<reference evidence="1 2" key="1">
    <citation type="journal article" date="2018" name="Mol. Biol. Evol.">
        <title>Broad Genomic Sampling Reveals a Smut Pathogenic Ancestry of the Fungal Clade Ustilaginomycotina.</title>
        <authorList>
            <person name="Kijpornyongpan T."/>
            <person name="Mondo S.J."/>
            <person name="Barry K."/>
            <person name="Sandor L."/>
            <person name="Lee J."/>
            <person name="Lipzen A."/>
            <person name="Pangilinan J."/>
            <person name="LaButti K."/>
            <person name="Hainaut M."/>
            <person name="Henrissat B."/>
            <person name="Grigoriev I.V."/>
            <person name="Spatafora J.W."/>
            <person name="Aime M.C."/>
        </authorList>
    </citation>
    <scope>NUCLEOTIDE SEQUENCE [LARGE SCALE GENOMIC DNA]</scope>
    <source>
        <strain evidence="1 2">SA 807</strain>
    </source>
</reference>
<dbReference type="EMBL" id="KZ819700">
    <property type="protein sequence ID" value="PWN54023.1"/>
    <property type="molecule type" value="Genomic_DNA"/>
</dbReference>
<keyword evidence="2" id="KW-1185">Reference proteome</keyword>
<evidence type="ECO:0000313" key="2">
    <source>
        <dbReference type="Proteomes" id="UP000245626"/>
    </source>
</evidence>
<gene>
    <name evidence="1" type="ORF">IE53DRAFT_60300</name>
</gene>
<proteinExistence type="predicted"/>
<sequence length="672" mass="69273">MSDRPSPLPKGGATLSERIAALQRKTSNPTSSRSAGLSPHSGSSSSGRLSPGDSPSRPNTGSSAVRDRIARFQNDDKPLVPRSSFGAPTPNPEMGISGRRQYLGVSSGKGTGAWGENVLRPQLTGGTWLAPGSPGSWGDSSSIRPQMTGTGYLNGSRRQASLGLPGQMPRGASPDGIRGSGKNAFDELDEESAVPAVRGLRSSSLDVSPSGVTSASSGLPDLPDAPRTEVNPSAVAAARAEGGDSDAIDTKPPAEIPQFPAPPSSVPRTPVKASGWQANSNGVTSPGSVEIGIHGASPQDVEALRRKAEQMELVSDFPLGRGDSDRAHNASTTGPEGKIPKVSDLSEAVREEVLADGARGGLVESSGNPPVATAVAGSRQVSVPLVPADPNQAGDLPIRAQVLRTDSGKVDPSDPAAHLVRGPGLLVPRDEVAEAEEVGQDAVRARLSASSKRSGGVLSYKTSRPEEEETPDPAGDPSLDTTLKEEASVEDTSEGRYSDTGSSSQKHGDRNHQREDSVGTALGSDTEVAFPIPPTKTRFPLHRNGSGQSSLTSNSGTLTTSDSVATVQDVSGQTLTPSSSASRGETTVKIVEPTDGSSTPFAESKLPLNANQSSAEKARQAVALARNKSQNSSSSQRLKRPPPGTMLSAADLDASDDEYEPGWASVISSSRS</sequence>
<evidence type="ECO:0000313" key="1">
    <source>
        <dbReference type="EMBL" id="PWN54023.1"/>
    </source>
</evidence>
<dbReference type="Proteomes" id="UP000245626">
    <property type="component" value="Unassembled WGS sequence"/>
</dbReference>
<organism evidence="1 2">
    <name type="scientific">Violaceomyces palustris</name>
    <dbReference type="NCBI Taxonomy" id="1673888"/>
    <lineage>
        <taxon>Eukaryota</taxon>
        <taxon>Fungi</taxon>
        <taxon>Dikarya</taxon>
        <taxon>Basidiomycota</taxon>
        <taxon>Ustilaginomycotina</taxon>
        <taxon>Ustilaginomycetes</taxon>
        <taxon>Violaceomycetales</taxon>
        <taxon>Violaceomycetaceae</taxon>
        <taxon>Violaceomyces</taxon>
    </lineage>
</organism>
<name>A0ACD0P784_9BASI</name>